<evidence type="ECO:0008006" key="5">
    <source>
        <dbReference type="Google" id="ProtNLM"/>
    </source>
</evidence>
<keyword evidence="2" id="KW-0732">Signal</keyword>
<evidence type="ECO:0000313" key="4">
    <source>
        <dbReference type="Proteomes" id="UP001378592"/>
    </source>
</evidence>
<evidence type="ECO:0000256" key="2">
    <source>
        <dbReference type="SAM" id="SignalP"/>
    </source>
</evidence>
<comment type="caution">
    <text evidence="3">The sequence shown here is derived from an EMBL/GenBank/DDBJ whole genome shotgun (WGS) entry which is preliminary data.</text>
</comment>
<dbReference type="AlphaFoldDB" id="A0AAN9VK26"/>
<proteinExistence type="predicted"/>
<name>A0AAN9VK26_9ORTH</name>
<gene>
    <name evidence="3" type="ORF">R5R35_007411</name>
</gene>
<dbReference type="EMBL" id="JAZDUA010000180">
    <property type="protein sequence ID" value="KAK7865328.1"/>
    <property type="molecule type" value="Genomic_DNA"/>
</dbReference>
<organism evidence="3 4">
    <name type="scientific">Gryllus longicercus</name>
    <dbReference type="NCBI Taxonomy" id="2509291"/>
    <lineage>
        <taxon>Eukaryota</taxon>
        <taxon>Metazoa</taxon>
        <taxon>Ecdysozoa</taxon>
        <taxon>Arthropoda</taxon>
        <taxon>Hexapoda</taxon>
        <taxon>Insecta</taxon>
        <taxon>Pterygota</taxon>
        <taxon>Neoptera</taxon>
        <taxon>Polyneoptera</taxon>
        <taxon>Orthoptera</taxon>
        <taxon>Ensifera</taxon>
        <taxon>Gryllidea</taxon>
        <taxon>Grylloidea</taxon>
        <taxon>Gryllidae</taxon>
        <taxon>Gryllinae</taxon>
        <taxon>Gryllus</taxon>
    </lineage>
</organism>
<feature type="signal peptide" evidence="2">
    <location>
        <begin position="1"/>
        <end position="19"/>
    </location>
</feature>
<feature type="chain" id="PRO_5042861795" description="Odorant-binding protein" evidence="2">
    <location>
        <begin position="20"/>
        <end position="194"/>
    </location>
</feature>
<evidence type="ECO:0000313" key="3">
    <source>
        <dbReference type="EMBL" id="KAK7865328.1"/>
    </source>
</evidence>
<accession>A0AAN9VK26</accession>
<keyword evidence="4" id="KW-1185">Reference proteome</keyword>
<feature type="compositionally biased region" description="Acidic residues" evidence="1">
    <location>
        <begin position="103"/>
        <end position="115"/>
    </location>
</feature>
<evidence type="ECO:0000256" key="1">
    <source>
        <dbReference type="SAM" id="MobiDB-lite"/>
    </source>
</evidence>
<sequence>MNAPVLILTLGALICAAQADIRKIFEECMESSNLERGDMKEMHFCENASDLNDNHVKFLHCMMMKKEMMDKDCRMTVDRQIISDRVDKKCEELAESTGAVAEAENEEQKGEEEEGGDKKNKKKKGCWWKKLCEPERRENFKKNMTECVDKAKEAYNSAEGTSDQCRNTVFTMKDCMRKKIARKMGRRGKGKKTE</sequence>
<dbReference type="GO" id="GO:0005549">
    <property type="term" value="F:odorant binding"/>
    <property type="evidence" value="ECO:0007669"/>
    <property type="project" value="InterPro"/>
</dbReference>
<feature type="region of interest" description="Disordered" evidence="1">
    <location>
        <begin position="97"/>
        <end position="121"/>
    </location>
</feature>
<reference evidence="3 4" key="1">
    <citation type="submission" date="2024-03" db="EMBL/GenBank/DDBJ databases">
        <title>The genome assembly and annotation of the cricket Gryllus longicercus Weissman &amp; Gray.</title>
        <authorList>
            <person name="Szrajer S."/>
            <person name="Gray D."/>
            <person name="Ylla G."/>
        </authorList>
    </citation>
    <scope>NUCLEOTIDE SEQUENCE [LARGE SCALE GENOMIC DNA]</scope>
    <source>
        <strain evidence="3">DAG 2021-001</strain>
        <tissue evidence="3">Whole body minus gut</tissue>
    </source>
</reference>
<dbReference type="SUPFAM" id="SSF47565">
    <property type="entry name" value="Insect pheromone/odorant-binding proteins"/>
    <property type="match status" value="1"/>
</dbReference>
<protein>
    <recommendedName>
        <fullName evidence="5">Odorant-binding protein</fullName>
    </recommendedName>
</protein>
<dbReference type="InterPro" id="IPR036728">
    <property type="entry name" value="PBP_GOBP_sf"/>
</dbReference>
<dbReference type="Proteomes" id="UP001378592">
    <property type="component" value="Unassembled WGS sequence"/>
</dbReference>